<evidence type="ECO:0000313" key="2">
    <source>
        <dbReference type="Proteomes" id="UP000434172"/>
    </source>
</evidence>
<dbReference type="Proteomes" id="UP000434172">
    <property type="component" value="Unassembled WGS sequence"/>
</dbReference>
<reference evidence="1 2" key="1">
    <citation type="submission" date="2019-12" db="EMBL/GenBank/DDBJ databases">
        <title>A genome sequence resource for the geographically widespread anthracnose pathogen Colletotrichum asianum.</title>
        <authorList>
            <person name="Meng Y."/>
        </authorList>
    </citation>
    <scope>NUCLEOTIDE SEQUENCE [LARGE SCALE GENOMIC DNA]</scope>
    <source>
        <strain evidence="1 2">ICMP 18580</strain>
    </source>
</reference>
<organism evidence="1 2">
    <name type="scientific">Colletotrichum asianum</name>
    <dbReference type="NCBI Taxonomy" id="702518"/>
    <lineage>
        <taxon>Eukaryota</taxon>
        <taxon>Fungi</taxon>
        <taxon>Dikarya</taxon>
        <taxon>Ascomycota</taxon>
        <taxon>Pezizomycotina</taxon>
        <taxon>Sordariomycetes</taxon>
        <taxon>Hypocreomycetidae</taxon>
        <taxon>Glomerellales</taxon>
        <taxon>Glomerellaceae</taxon>
        <taxon>Colletotrichum</taxon>
        <taxon>Colletotrichum gloeosporioides species complex</taxon>
    </lineage>
</organism>
<dbReference type="EMBL" id="WOWK01000002">
    <property type="protein sequence ID" value="KAF0331881.1"/>
    <property type="molecule type" value="Genomic_DNA"/>
</dbReference>
<keyword evidence="2" id="KW-1185">Reference proteome</keyword>
<protein>
    <submittedName>
        <fullName evidence="1">Uncharacterized protein</fullName>
    </submittedName>
</protein>
<name>A0A8H3WTG9_9PEZI</name>
<dbReference type="OrthoDB" id="5598635at2759"/>
<comment type="caution">
    <text evidence="1">The sequence shown here is derived from an EMBL/GenBank/DDBJ whole genome shotgun (WGS) entry which is preliminary data.</text>
</comment>
<dbReference type="AlphaFoldDB" id="A0A8H3WTG9"/>
<proteinExistence type="predicted"/>
<sequence length="96" mass="10599">MILALGARGPGFNPRSGPPFAFCPREPSEVDLGGQSGCVLTFPDIFKHRTRNGGGAENMWAPEVWRKGARAGSFVFLVSPPRHFWVWSASCSYFLR</sequence>
<accession>A0A8H3WTG9</accession>
<gene>
    <name evidence="1" type="ORF">GQ607_001001</name>
</gene>
<evidence type="ECO:0000313" key="1">
    <source>
        <dbReference type="EMBL" id="KAF0331881.1"/>
    </source>
</evidence>